<gene>
    <name evidence="6" type="ORF">SAE02_63240</name>
</gene>
<accession>A0A512E0B7</accession>
<dbReference type="GO" id="GO:0005829">
    <property type="term" value="C:cytosol"/>
    <property type="evidence" value="ECO:0007669"/>
    <property type="project" value="TreeGrafter"/>
</dbReference>
<organism evidence="6 7">
    <name type="scientific">Skermanella aerolata</name>
    <dbReference type="NCBI Taxonomy" id="393310"/>
    <lineage>
        <taxon>Bacteria</taxon>
        <taxon>Pseudomonadati</taxon>
        <taxon>Pseudomonadota</taxon>
        <taxon>Alphaproteobacteria</taxon>
        <taxon>Rhodospirillales</taxon>
        <taxon>Azospirillaceae</taxon>
        <taxon>Skermanella</taxon>
    </lineage>
</organism>
<evidence type="ECO:0000313" key="6">
    <source>
        <dbReference type="EMBL" id="GEO42176.1"/>
    </source>
</evidence>
<proteinExistence type="inferred from homology"/>
<evidence type="ECO:0000313" key="7">
    <source>
        <dbReference type="Proteomes" id="UP000321523"/>
    </source>
</evidence>
<sequence>MAERSVDILFKDQAVGALYETPQGGTRFVYSPDAVETIACALPLGEREHAWPTGLHPFFQHLGPEGWLREKQARAGRVEEEDDFGLLLRYGQDCIGAVGVRAIEPVAVPSGSVDAETMAPVAGSRTVPGVQKKLFAIRRDGQYHPAEAEGPATHIAKYNGQSDDTLVRYELLSLRLARDVLGTKQVTEFDTAVVAGIDGLALVVKRFDRTERLAKLRLEDFAQILSRPRGRDFTGKYAGSYEEIALAIRDHSARPQIDVDQFFRRVVFCVLIGNADAHLKNFSLLETPDG</sequence>
<protein>
    <recommendedName>
        <fullName evidence="8">Phosphatidylinositol kinase</fullName>
    </recommendedName>
</protein>
<dbReference type="Gene3D" id="1.10.1070.20">
    <property type="match status" value="1"/>
</dbReference>
<dbReference type="GO" id="GO:0004674">
    <property type="term" value="F:protein serine/threonine kinase activity"/>
    <property type="evidence" value="ECO:0007669"/>
    <property type="project" value="TreeGrafter"/>
</dbReference>
<keyword evidence="2" id="KW-0808">Transferase</keyword>
<dbReference type="EMBL" id="BJYZ01000036">
    <property type="protein sequence ID" value="GEO42176.1"/>
    <property type="molecule type" value="Genomic_DNA"/>
</dbReference>
<dbReference type="Proteomes" id="UP000321523">
    <property type="component" value="Unassembled WGS sequence"/>
</dbReference>
<dbReference type="Pfam" id="PF07804">
    <property type="entry name" value="HipA_C"/>
    <property type="match status" value="1"/>
</dbReference>
<keyword evidence="3" id="KW-0418">Kinase</keyword>
<dbReference type="InterPro" id="IPR012893">
    <property type="entry name" value="HipA-like_C"/>
</dbReference>
<dbReference type="InterPro" id="IPR017508">
    <property type="entry name" value="HipA_N1"/>
</dbReference>
<comment type="similarity">
    <text evidence="1">Belongs to the HipA Ser/Thr kinase family.</text>
</comment>
<dbReference type="RefSeq" id="WP_211099479.1">
    <property type="nucleotide sequence ID" value="NZ_BJYZ01000036.1"/>
</dbReference>
<evidence type="ECO:0000259" key="4">
    <source>
        <dbReference type="Pfam" id="PF07804"/>
    </source>
</evidence>
<evidence type="ECO:0000256" key="3">
    <source>
        <dbReference type="ARBA" id="ARBA00022777"/>
    </source>
</evidence>
<dbReference type="InterPro" id="IPR052028">
    <property type="entry name" value="HipA_Ser/Thr_kinase"/>
</dbReference>
<evidence type="ECO:0000259" key="5">
    <source>
        <dbReference type="Pfam" id="PF13657"/>
    </source>
</evidence>
<dbReference type="Pfam" id="PF13657">
    <property type="entry name" value="Couple_hipA"/>
    <property type="match status" value="1"/>
</dbReference>
<feature type="domain" description="HipA N-terminal subdomain 1" evidence="5">
    <location>
        <begin position="7"/>
        <end position="100"/>
    </location>
</feature>
<keyword evidence="7" id="KW-1185">Reference proteome</keyword>
<name>A0A512E0B7_9PROT</name>
<evidence type="ECO:0000256" key="1">
    <source>
        <dbReference type="ARBA" id="ARBA00010164"/>
    </source>
</evidence>
<comment type="caution">
    <text evidence="6">The sequence shown here is derived from an EMBL/GenBank/DDBJ whole genome shotgun (WGS) entry which is preliminary data.</text>
</comment>
<dbReference type="PANTHER" id="PTHR37419">
    <property type="entry name" value="SERINE/THREONINE-PROTEIN KINASE TOXIN HIPA"/>
    <property type="match status" value="1"/>
</dbReference>
<dbReference type="PANTHER" id="PTHR37419:SF1">
    <property type="entry name" value="SERINE_THREONINE-PROTEIN KINASE TOXIN HIPA"/>
    <property type="match status" value="1"/>
</dbReference>
<dbReference type="NCBIfam" id="TIGR03071">
    <property type="entry name" value="couple_hipA"/>
    <property type="match status" value="1"/>
</dbReference>
<feature type="domain" description="HipA-like C-terminal" evidence="4">
    <location>
        <begin position="127"/>
        <end position="286"/>
    </location>
</feature>
<evidence type="ECO:0008006" key="8">
    <source>
        <dbReference type="Google" id="ProtNLM"/>
    </source>
</evidence>
<reference evidence="6 7" key="1">
    <citation type="submission" date="2019-07" db="EMBL/GenBank/DDBJ databases">
        <title>Whole genome shotgun sequence of Skermanella aerolata NBRC 106429.</title>
        <authorList>
            <person name="Hosoyama A."/>
            <person name="Uohara A."/>
            <person name="Ohji S."/>
            <person name="Ichikawa N."/>
        </authorList>
    </citation>
    <scope>NUCLEOTIDE SEQUENCE [LARGE SCALE GENOMIC DNA]</scope>
    <source>
        <strain evidence="6 7">NBRC 106429</strain>
    </source>
</reference>
<evidence type="ECO:0000256" key="2">
    <source>
        <dbReference type="ARBA" id="ARBA00022679"/>
    </source>
</evidence>
<dbReference type="AlphaFoldDB" id="A0A512E0B7"/>